<dbReference type="PANTHER" id="PTHR42941:SF1">
    <property type="entry name" value="SLL1037 PROTEIN"/>
    <property type="match status" value="1"/>
</dbReference>
<dbReference type="NCBIfam" id="TIGR02122">
    <property type="entry name" value="TRAP_TAXI"/>
    <property type="match status" value="1"/>
</dbReference>
<dbReference type="Gene3D" id="3.40.190.10">
    <property type="entry name" value="Periplasmic binding protein-like II"/>
    <property type="match status" value="2"/>
</dbReference>
<sequence length="321" mass="33319">MAMTLAISMLMAACGGGSEGASGDSGEGGSGESKELSLLTGGTGGTYYPLGGEIANLWGNEANVSVTAQTSGASAENMQTLKDGDAEIAFSQTDIATYAVEGKEMFEGKAVDNVSAVASLYPETIQIVTTKNSGIKSVEDLKGKAVSIGAPGSGVNINATQILEIHGMSVNDIKHQNLSFDESTDGIQSGSIDAAFVTAGAPTAAVDSLSVQEEVVIVPLADDKMKELQEAYPYYANDKVPAGTYKIEEDVNTVAVNAMLVASNDLDEETVYNMTKALFEKTDSISNAKGDFIKAETALDGIGDLPLHPGAKKYFDEKGIK</sequence>
<dbReference type="PANTHER" id="PTHR42941">
    <property type="entry name" value="SLL1037 PROTEIN"/>
    <property type="match status" value="1"/>
</dbReference>
<comment type="caution">
    <text evidence="1">The sequence shown here is derived from an EMBL/GenBank/DDBJ whole genome shotgun (WGS) entry which is preliminary data.</text>
</comment>
<organism evidence="1 2">
    <name type="scientific">Metabacillus arenae</name>
    <dbReference type="NCBI Taxonomy" id="2771434"/>
    <lineage>
        <taxon>Bacteria</taxon>
        <taxon>Bacillati</taxon>
        <taxon>Bacillota</taxon>
        <taxon>Bacilli</taxon>
        <taxon>Bacillales</taxon>
        <taxon>Bacillaceae</taxon>
        <taxon>Metabacillus</taxon>
    </lineage>
</organism>
<gene>
    <name evidence="1" type="ORF">IC621_12295</name>
</gene>
<accession>A0A926NCJ9</accession>
<dbReference type="EMBL" id="JACXAI010000015">
    <property type="protein sequence ID" value="MBD1381014.1"/>
    <property type="molecule type" value="Genomic_DNA"/>
</dbReference>
<dbReference type="Pfam" id="PF16868">
    <property type="entry name" value="NMT1_3"/>
    <property type="match status" value="1"/>
</dbReference>
<dbReference type="InterPro" id="IPR011852">
    <property type="entry name" value="TRAP_TAXI"/>
</dbReference>
<reference evidence="1" key="1">
    <citation type="submission" date="2020-09" db="EMBL/GenBank/DDBJ databases">
        <title>A novel bacterium of genus Bacillus, isolated from South China Sea.</title>
        <authorList>
            <person name="Huang H."/>
            <person name="Mo K."/>
            <person name="Hu Y."/>
        </authorList>
    </citation>
    <scope>NUCLEOTIDE SEQUENCE</scope>
    <source>
        <strain evidence="1">IB182487</strain>
    </source>
</reference>
<dbReference type="Proteomes" id="UP000626844">
    <property type="component" value="Unassembled WGS sequence"/>
</dbReference>
<evidence type="ECO:0000313" key="2">
    <source>
        <dbReference type="Proteomes" id="UP000626844"/>
    </source>
</evidence>
<name>A0A926NCJ9_9BACI</name>
<dbReference type="SUPFAM" id="SSF53850">
    <property type="entry name" value="Periplasmic binding protein-like II"/>
    <property type="match status" value="1"/>
</dbReference>
<keyword evidence="2" id="KW-1185">Reference proteome</keyword>
<protein>
    <submittedName>
        <fullName evidence="1">TAXI family TRAP transporter solute-binding subunit</fullName>
    </submittedName>
</protein>
<proteinExistence type="predicted"/>
<evidence type="ECO:0000313" key="1">
    <source>
        <dbReference type="EMBL" id="MBD1381014.1"/>
    </source>
</evidence>
<dbReference type="AlphaFoldDB" id="A0A926NCJ9"/>
<dbReference type="CDD" id="cd13567">
    <property type="entry name" value="PBP2_TtGluBP"/>
    <property type="match status" value="1"/>
</dbReference>